<name>A2CAT3_PROM3</name>
<dbReference type="EMBL" id="CP000554">
    <property type="protein sequence ID" value="ABM78593.1"/>
    <property type="molecule type" value="Genomic_DNA"/>
</dbReference>
<evidence type="ECO:0000256" key="1">
    <source>
        <dbReference type="SAM" id="MobiDB-lite"/>
    </source>
</evidence>
<feature type="compositionally biased region" description="Polar residues" evidence="1">
    <location>
        <begin position="50"/>
        <end position="61"/>
    </location>
</feature>
<dbReference type="HOGENOM" id="CLU_2919051_0_0_3"/>
<dbReference type="Proteomes" id="UP000002274">
    <property type="component" value="Chromosome"/>
</dbReference>
<sequence length="61" mass="6709">MNLELHLAGAGIMKTINSPLSVDKQDILIVKPMPELGTLHTSNDEHTSLKFRTQDSSFSSL</sequence>
<evidence type="ECO:0000313" key="2">
    <source>
        <dbReference type="EMBL" id="ABM78593.1"/>
    </source>
</evidence>
<dbReference type="AlphaFoldDB" id="A2CAT3"/>
<accession>A2CAT3</accession>
<feature type="region of interest" description="Disordered" evidence="1">
    <location>
        <begin position="39"/>
        <end position="61"/>
    </location>
</feature>
<dbReference type="KEGG" id="pmf:P9303_18511"/>
<reference evidence="2 3" key="1">
    <citation type="journal article" date="2007" name="PLoS Genet.">
        <title>Patterns and implications of gene gain and loss in the evolution of Prochlorococcus.</title>
        <authorList>
            <person name="Kettler G.C."/>
            <person name="Martiny A.C."/>
            <person name="Huang K."/>
            <person name="Zucker J."/>
            <person name="Coleman M.L."/>
            <person name="Rodrigue S."/>
            <person name="Chen F."/>
            <person name="Lapidus A."/>
            <person name="Ferriera S."/>
            <person name="Johnson J."/>
            <person name="Steglich C."/>
            <person name="Church G.M."/>
            <person name="Richardson P."/>
            <person name="Chisholm S.W."/>
        </authorList>
    </citation>
    <scope>NUCLEOTIDE SEQUENCE [LARGE SCALE GENOMIC DNA]</scope>
    <source>
        <strain evidence="2 3">MIT 9303</strain>
    </source>
</reference>
<gene>
    <name evidence="2" type="ordered locus">P9303_18511</name>
</gene>
<evidence type="ECO:0000313" key="3">
    <source>
        <dbReference type="Proteomes" id="UP000002274"/>
    </source>
</evidence>
<proteinExistence type="predicted"/>
<organism evidence="2 3">
    <name type="scientific">Prochlorococcus marinus (strain MIT 9303)</name>
    <dbReference type="NCBI Taxonomy" id="59922"/>
    <lineage>
        <taxon>Bacteria</taxon>
        <taxon>Bacillati</taxon>
        <taxon>Cyanobacteriota</taxon>
        <taxon>Cyanophyceae</taxon>
        <taxon>Synechococcales</taxon>
        <taxon>Prochlorococcaceae</taxon>
        <taxon>Prochlorococcus</taxon>
    </lineage>
</organism>
<protein>
    <submittedName>
        <fullName evidence="2">Uncharacterized protein</fullName>
    </submittedName>
</protein>